<evidence type="ECO:0000313" key="8">
    <source>
        <dbReference type="Proteomes" id="UP001204376"/>
    </source>
</evidence>
<dbReference type="PANTHER" id="PTHR11814">
    <property type="entry name" value="SULFATE TRANSPORTER"/>
    <property type="match status" value="1"/>
</dbReference>
<dbReference type="EMBL" id="JANHOH010000001">
    <property type="protein sequence ID" value="MCQ6957160.1"/>
    <property type="molecule type" value="Genomic_DNA"/>
</dbReference>
<dbReference type="Gene3D" id="3.30.750.24">
    <property type="entry name" value="STAS domain"/>
    <property type="match status" value="1"/>
</dbReference>
<protein>
    <submittedName>
        <fullName evidence="7">SulP family inorganic anion transporter</fullName>
    </submittedName>
</protein>
<dbReference type="PROSITE" id="PS50801">
    <property type="entry name" value="STAS"/>
    <property type="match status" value="1"/>
</dbReference>
<comment type="caution">
    <text evidence="7">The sequence shown here is derived from an EMBL/GenBank/DDBJ whole genome shotgun (WGS) entry which is preliminary data.</text>
</comment>
<feature type="transmembrane region" description="Helical" evidence="5">
    <location>
        <begin position="92"/>
        <end position="110"/>
    </location>
</feature>
<dbReference type="RefSeq" id="WP_256537369.1">
    <property type="nucleotide sequence ID" value="NZ_JANHOH010000001.1"/>
</dbReference>
<accession>A0ABT1SXT4</accession>
<feature type="transmembrane region" description="Helical" evidence="5">
    <location>
        <begin position="320"/>
        <end position="338"/>
    </location>
</feature>
<feature type="transmembrane region" description="Helical" evidence="5">
    <location>
        <begin position="381"/>
        <end position="408"/>
    </location>
</feature>
<evidence type="ECO:0000256" key="2">
    <source>
        <dbReference type="ARBA" id="ARBA00022692"/>
    </source>
</evidence>
<comment type="subcellular location">
    <subcellularLocation>
        <location evidence="1">Membrane</location>
        <topology evidence="1">Multi-pass membrane protein</topology>
    </subcellularLocation>
</comment>
<sequence>MTNLFRPKLIDTLENYTLAQFYKDVVAGVIVGIVALPLAIAFAIASGVPPEKGIFTAIIAGLIISTLGGSRVQIGGPTGAFIVIVYEIVQQFGVSGLVISTFIAGILLVIMGVVKLGNTIKYIPYPLIIGFTTGIAVIIFSSEVKDFLGLKMGSVPADFISKWITYGQHLASVNLYALFIGVFTVLVVLLWPKITQKIPGSLIAIVISTWVVWFFHLPVETIGSRFGEIPSSLPRPVIPGVSLATFQQLIRPAFTIALLGSIESLLSAVVADGMIGGNHRSNTELIAQGFANICSSIFGGIPATGAIARTATNVKNGGRTPIAGVIHAISLLLIMLFAGKWAALIPMATLAGILIVVAWNMSELENFIDVFKGSKSDAAVLLTTFGLTVLVDLTVAIEIGMILAAFLFMRKMMQTSSVQQAVFSADQLPDRERTPEVIPVGVDVFEINGPLFFGAAYKFKDAMKVLEKPARVLIIRMGNVPVIDATGIRVIRDVHQEIKKKGTKLILSEVNSEQVMAELKKARLLFQIGKGNVSDTFEKALKRANDVLSEAIIYQMHHK</sequence>
<keyword evidence="4 5" id="KW-0472">Membrane</keyword>
<dbReference type="InterPro" id="IPR001902">
    <property type="entry name" value="SLC26A/SulP_fam"/>
</dbReference>
<keyword evidence="8" id="KW-1185">Reference proteome</keyword>
<dbReference type="CDD" id="cd07042">
    <property type="entry name" value="STAS_SulP_like_sulfate_transporter"/>
    <property type="match status" value="1"/>
</dbReference>
<dbReference type="Pfam" id="PF01740">
    <property type="entry name" value="STAS"/>
    <property type="match status" value="1"/>
</dbReference>
<feature type="transmembrane region" description="Helical" evidence="5">
    <location>
        <begin position="173"/>
        <end position="191"/>
    </location>
</feature>
<dbReference type="SUPFAM" id="SSF52091">
    <property type="entry name" value="SpoIIaa-like"/>
    <property type="match status" value="1"/>
</dbReference>
<feature type="transmembrane region" description="Helical" evidence="5">
    <location>
        <begin position="285"/>
        <end position="308"/>
    </location>
</feature>
<proteinExistence type="predicted"/>
<evidence type="ECO:0000256" key="1">
    <source>
        <dbReference type="ARBA" id="ARBA00004141"/>
    </source>
</evidence>
<evidence type="ECO:0000256" key="5">
    <source>
        <dbReference type="SAM" id="Phobius"/>
    </source>
</evidence>
<gene>
    <name evidence="7" type="ORF">NPE20_04290</name>
</gene>
<dbReference type="InterPro" id="IPR002645">
    <property type="entry name" value="STAS_dom"/>
</dbReference>
<dbReference type="Proteomes" id="UP001204376">
    <property type="component" value="Unassembled WGS sequence"/>
</dbReference>
<evidence type="ECO:0000256" key="4">
    <source>
        <dbReference type="ARBA" id="ARBA00023136"/>
    </source>
</evidence>
<feature type="transmembrane region" description="Helical" evidence="5">
    <location>
        <begin position="122"/>
        <end position="142"/>
    </location>
</feature>
<feature type="transmembrane region" description="Helical" evidence="5">
    <location>
        <begin position="25"/>
        <end position="46"/>
    </location>
</feature>
<evidence type="ECO:0000259" key="6">
    <source>
        <dbReference type="PROSITE" id="PS50801"/>
    </source>
</evidence>
<evidence type="ECO:0000313" key="7">
    <source>
        <dbReference type="EMBL" id="MCQ6957160.1"/>
    </source>
</evidence>
<evidence type="ECO:0000256" key="3">
    <source>
        <dbReference type="ARBA" id="ARBA00022989"/>
    </source>
</evidence>
<dbReference type="InterPro" id="IPR036513">
    <property type="entry name" value="STAS_dom_sf"/>
</dbReference>
<organism evidence="7 8">
    <name type="scientific">Mucilaginibacter aquariorum</name>
    <dbReference type="NCBI Taxonomy" id="2967225"/>
    <lineage>
        <taxon>Bacteria</taxon>
        <taxon>Pseudomonadati</taxon>
        <taxon>Bacteroidota</taxon>
        <taxon>Sphingobacteriia</taxon>
        <taxon>Sphingobacteriales</taxon>
        <taxon>Sphingobacteriaceae</taxon>
        <taxon>Mucilaginibacter</taxon>
    </lineage>
</organism>
<dbReference type="InterPro" id="IPR011547">
    <property type="entry name" value="SLC26A/SulP_dom"/>
</dbReference>
<reference evidence="7 8" key="1">
    <citation type="submission" date="2022-07" db="EMBL/GenBank/DDBJ databases">
        <title>Mucilaginibacter sp. JC4.</title>
        <authorList>
            <person name="Le V."/>
            <person name="Ko S.-R."/>
            <person name="Ahn C.-Y."/>
            <person name="Oh H.-M."/>
        </authorList>
    </citation>
    <scope>NUCLEOTIDE SEQUENCE [LARGE SCALE GENOMIC DNA]</scope>
    <source>
        <strain evidence="7 8">JC4</strain>
    </source>
</reference>
<feature type="transmembrane region" description="Helical" evidence="5">
    <location>
        <begin position="198"/>
        <end position="216"/>
    </location>
</feature>
<feature type="transmembrane region" description="Helical" evidence="5">
    <location>
        <begin position="53"/>
        <end position="72"/>
    </location>
</feature>
<keyword evidence="2 5" id="KW-0812">Transmembrane</keyword>
<dbReference type="Pfam" id="PF00916">
    <property type="entry name" value="Sulfate_transp"/>
    <property type="match status" value="1"/>
</dbReference>
<feature type="transmembrane region" description="Helical" evidence="5">
    <location>
        <begin position="343"/>
        <end position="361"/>
    </location>
</feature>
<keyword evidence="3 5" id="KW-1133">Transmembrane helix</keyword>
<name>A0ABT1SXT4_9SPHI</name>
<feature type="domain" description="STAS" evidence="6">
    <location>
        <begin position="441"/>
        <end position="544"/>
    </location>
</feature>